<dbReference type="Proteomes" id="UP000541735">
    <property type="component" value="Unassembled WGS sequence"/>
</dbReference>
<gene>
    <name evidence="5" type="ORF">HCB27_06085</name>
</gene>
<dbReference type="InterPro" id="IPR003593">
    <property type="entry name" value="AAA+_ATPase"/>
</dbReference>
<keyword evidence="1" id="KW-0813">Transport</keyword>
<proteinExistence type="predicted"/>
<dbReference type="InterPro" id="IPR051782">
    <property type="entry name" value="ABC_Transporter_VariousFunc"/>
</dbReference>
<dbReference type="GO" id="GO:0005524">
    <property type="term" value="F:ATP binding"/>
    <property type="evidence" value="ECO:0007669"/>
    <property type="project" value="UniProtKB-KW"/>
</dbReference>
<keyword evidence="2" id="KW-0547">Nucleotide-binding</keyword>
<dbReference type="EMBL" id="JAARYD010000003">
    <property type="protein sequence ID" value="MBC2176173.1"/>
    <property type="molecule type" value="Genomic_DNA"/>
</dbReference>
<keyword evidence="3 5" id="KW-0067">ATP-binding</keyword>
<dbReference type="SUPFAM" id="SSF52540">
    <property type="entry name" value="P-loop containing nucleoside triphosphate hydrolases"/>
    <property type="match status" value="1"/>
</dbReference>
<evidence type="ECO:0000256" key="3">
    <source>
        <dbReference type="ARBA" id="ARBA00022840"/>
    </source>
</evidence>
<dbReference type="PROSITE" id="PS50893">
    <property type="entry name" value="ABC_TRANSPORTER_2"/>
    <property type="match status" value="1"/>
</dbReference>
<feature type="domain" description="ABC transporter" evidence="4">
    <location>
        <begin position="2"/>
        <end position="225"/>
    </location>
</feature>
<accession>A0A7X0Z591</accession>
<evidence type="ECO:0000313" key="5">
    <source>
        <dbReference type="EMBL" id="MBC2176173.1"/>
    </source>
</evidence>
<protein>
    <submittedName>
        <fullName evidence="5">ABC transporter ATP-binding protein</fullName>
    </submittedName>
</protein>
<evidence type="ECO:0000256" key="2">
    <source>
        <dbReference type="ARBA" id="ARBA00022741"/>
    </source>
</evidence>
<dbReference type="PANTHER" id="PTHR42939:SF1">
    <property type="entry name" value="ABC TRANSPORTER ATP-BINDING PROTEIN ALBC-RELATED"/>
    <property type="match status" value="1"/>
</dbReference>
<sequence>MLYVNNISVTLKNTNIIKNLSLGINSGEIVGLVAPNGYGKTTLLKSIMKLNQIESGDISIEGTSNKNKDYHKALFFFQNADSLYPNLNALDHLNFVKNAWKSKVEVNEVITDLKMSAYKNKKIRQLSLGMKQHVLLAMAIVSDAKLILMDEPFNGLDPSSVKTVSLLIKNMQAEGTSFLFSSHILNHIDQLCSKVFFLKEKKIILISDLTSNNFISTENNYNLLFEGDGNL</sequence>
<evidence type="ECO:0000313" key="6">
    <source>
        <dbReference type="Proteomes" id="UP000541735"/>
    </source>
</evidence>
<dbReference type="InterPro" id="IPR027417">
    <property type="entry name" value="P-loop_NTPase"/>
</dbReference>
<dbReference type="GO" id="GO:0016887">
    <property type="term" value="F:ATP hydrolysis activity"/>
    <property type="evidence" value="ECO:0007669"/>
    <property type="project" value="InterPro"/>
</dbReference>
<dbReference type="PANTHER" id="PTHR42939">
    <property type="entry name" value="ABC TRANSPORTER ATP-BINDING PROTEIN ALBC-RELATED"/>
    <property type="match status" value="1"/>
</dbReference>
<evidence type="ECO:0000256" key="1">
    <source>
        <dbReference type="ARBA" id="ARBA00022448"/>
    </source>
</evidence>
<dbReference type="Gene3D" id="3.40.50.300">
    <property type="entry name" value="P-loop containing nucleotide triphosphate hydrolases"/>
    <property type="match status" value="1"/>
</dbReference>
<reference evidence="5 6" key="1">
    <citation type="submission" date="2020-03" db="EMBL/GenBank/DDBJ databases">
        <title>Soil Listeria distribution.</title>
        <authorList>
            <person name="Liao J."/>
            <person name="Wiedmann M."/>
        </authorList>
    </citation>
    <scope>NUCLEOTIDE SEQUENCE [LARGE SCALE GENOMIC DNA]</scope>
    <source>
        <strain evidence="5 6">FSL L7-0259</strain>
    </source>
</reference>
<dbReference type="RefSeq" id="WP_185548676.1">
    <property type="nucleotide sequence ID" value="NZ_JAARYD010000003.1"/>
</dbReference>
<organism evidence="5 6">
    <name type="scientific">Listeria booriae</name>
    <dbReference type="NCBI Taxonomy" id="1552123"/>
    <lineage>
        <taxon>Bacteria</taxon>
        <taxon>Bacillati</taxon>
        <taxon>Bacillota</taxon>
        <taxon>Bacilli</taxon>
        <taxon>Bacillales</taxon>
        <taxon>Listeriaceae</taxon>
        <taxon>Listeria</taxon>
    </lineage>
</organism>
<name>A0A7X0Z591_9LIST</name>
<dbReference type="CDD" id="cd03230">
    <property type="entry name" value="ABC_DR_subfamily_A"/>
    <property type="match status" value="1"/>
</dbReference>
<dbReference type="SMART" id="SM00382">
    <property type="entry name" value="AAA"/>
    <property type="match status" value="1"/>
</dbReference>
<dbReference type="InterPro" id="IPR003439">
    <property type="entry name" value="ABC_transporter-like_ATP-bd"/>
</dbReference>
<dbReference type="AlphaFoldDB" id="A0A7X0Z591"/>
<evidence type="ECO:0000259" key="4">
    <source>
        <dbReference type="PROSITE" id="PS50893"/>
    </source>
</evidence>
<dbReference type="Pfam" id="PF00005">
    <property type="entry name" value="ABC_tran"/>
    <property type="match status" value="1"/>
</dbReference>
<comment type="caution">
    <text evidence="5">The sequence shown here is derived from an EMBL/GenBank/DDBJ whole genome shotgun (WGS) entry which is preliminary data.</text>
</comment>